<evidence type="ECO:0000313" key="2">
    <source>
        <dbReference type="EMBL" id="MPD01075.1"/>
    </source>
</evidence>
<protein>
    <submittedName>
        <fullName evidence="2">Uncharacterized protein</fullName>
    </submittedName>
</protein>
<feature type="region of interest" description="Disordered" evidence="1">
    <location>
        <begin position="1"/>
        <end position="30"/>
    </location>
</feature>
<name>A0A5B7K8M9_PORTR</name>
<accession>A0A5B7K8M9</accession>
<dbReference type="Proteomes" id="UP000324222">
    <property type="component" value="Unassembled WGS sequence"/>
</dbReference>
<organism evidence="2 3">
    <name type="scientific">Portunus trituberculatus</name>
    <name type="common">Swimming crab</name>
    <name type="synonym">Neptunus trituberculatus</name>
    <dbReference type="NCBI Taxonomy" id="210409"/>
    <lineage>
        <taxon>Eukaryota</taxon>
        <taxon>Metazoa</taxon>
        <taxon>Ecdysozoa</taxon>
        <taxon>Arthropoda</taxon>
        <taxon>Crustacea</taxon>
        <taxon>Multicrustacea</taxon>
        <taxon>Malacostraca</taxon>
        <taxon>Eumalacostraca</taxon>
        <taxon>Eucarida</taxon>
        <taxon>Decapoda</taxon>
        <taxon>Pleocyemata</taxon>
        <taxon>Brachyura</taxon>
        <taxon>Eubrachyura</taxon>
        <taxon>Portunoidea</taxon>
        <taxon>Portunidae</taxon>
        <taxon>Portuninae</taxon>
        <taxon>Portunus</taxon>
    </lineage>
</organism>
<comment type="caution">
    <text evidence="2">The sequence shown here is derived from an EMBL/GenBank/DDBJ whole genome shotgun (WGS) entry which is preliminary data.</text>
</comment>
<gene>
    <name evidence="2" type="ORF">E2C01_096587</name>
</gene>
<reference evidence="2 3" key="1">
    <citation type="submission" date="2019-05" db="EMBL/GenBank/DDBJ databases">
        <title>Another draft genome of Portunus trituberculatus and its Hox gene families provides insights of decapod evolution.</title>
        <authorList>
            <person name="Jeong J.-H."/>
            <person name="Song I."/>
            <person name="Kim S."/>
            <person name="Choi T."/>
            <person name="Kim D."/>
            <person name="Ryu S."/>
            <person name="Kim W."/>
        </authorList>
    </citation>
    <scope>NUCLEOTIDE SEQUENCE [LARGE SCALE GENOMIC DNA]</scope>
    <source>
        <tissue evidence="2">Muscle</tissue>
    </source>
</reference>
<keyword evidence="3" id="KW-1185">Reference proteome</keyword>
<sequence length="77" mass="8208">MTTATHGVQILITDKSGGRDLRTTGQDEASQHSIVCVATTSTIQYTTNTTQQMIGTHSRPPNTLVTTTTTSNNGTKQ</sequence>
<feature type="compositionally biased region" description="Low complexity" evidence="1">
    <location>
        <begin position="62"/>
        <end position="77"/>
    </location>
</feature>
<evidence type="ECO:0000313" key="3">
    <source>
        <dbReference type="Proteomes" id="UP000324222"/>
    </source>
</evidence>
<dbReference type="AlphaFoldDB" id="A0A5B7K8M9"/>
<proteinExistence type="predicted"/>
<evidence type="ECO:0000256" key="1">
    <source>
        <dbReference type="SAM" id="MobiDB-lite"/>
    </source>
</evidence>
<feature type="region of interest" description="Disordered" evidence="1">
    <location>
        <begin position="51"/>
        <end position="77"/>
    </location>
</feature>
<dbReference type="EMBL" id="VSRR010125669">
    <property type="protein sequence ID" value="MPD01075.1"/>
    <property type="molecule type" value="Genomic_DNA"/>
</dbReference>